<dbReference type="Gene3D" id="1.10.490.10">
    <property type="entry name" value="Globins"/>
    <property type="match status" value="1"/>
</dbReference>
<sequence length="152" mass="17575">MEQSIDIRPAVRRQPAHPSIDSKQISALVDTFYGRIQEDDRLGPVFDGRLNGRWEPHLEKMKAFWRSVLLKTGEYKGQPVPTHTKLKEVVSDDYRIWLELFRETAFDVFKDEAAARIVIRQAEKIAESLWMATIASPFDRVPDFLSTADGWN</sequence>
<dbReference type="AlphaFoldDB" id="A0A926S957"/>
<dbReference type="EMBL" id="JABFCZ010000007">
    <property type="protein sequence ID" value="MBD1546129.1"/>
    <property type="molecule type" value="Genomic_DNA"/>
</dbReference>
<protein>
    <submittedName>
        <fullName evidence="1">Group III truncated hemoglobin</fullName>
    </submittedName>
</protein>
<dbReference type="Proteomes" id="UP000598467">
    <property type="component" value="Unassembled WGS sequence"/>
</dbReference>
<dbReference type="GO" id="GO:0019825">
    <property type="term" value="F:oxygen binding"/>
    <property type="evidence" value="ECO:0007669"/>
    <property type="project" value="InterPro"/>
</dbReference>
<comment type="caution">
    <text evidence="1">The sequence shown here is derived from an EMBL/GenBank/DDBJ whole genome shotgun (WGS) entry which is preliminary data.</text>
</comment>
<dbReference type="SUPFAM" id="SSF46458">
    <property type="entry name" value="Globin-like"/>
    <property type="match status" value="1"/>
</dbReference>
<dbReference type="GO" id="GO:0020037">
    <property type="term" value="F:heme binding"/>
    <property type="evidence" value="ECO:0007669"/>
    <property type="project" value="InterPro"/>
</dbReference>
<organism evidence="1 2">
    <name type="scientific">Roseibium aggregatum</name>
    <dbReference type="NCBI Taxonomy" id="187304"/>
    <lineage>
        <taxon>Bacteria</taxon>
        <taxon>Pseudomonadati</taxon>
        <taxon>Pseudomonadota</taxon>
        <taxon>Alphaproteobacteria</taxon>
        <taxon>Hyphomicrobiales</taxon>
        <taxon>Stappiaceae</taxon>
        <taxon>Roseibium</taxon>
    </lineage>
</organism>
<gene>
    <name evidence="1" type="ORF">HK439_07640</name>
</gene>
<evidence type="ECO:0000313" key="1">
    <source>
        <dbReference type="EMBL" id="MBD1546129.1"/>
    </source>
</evidence>
<dbReference type="InterPro" id="IPR012292">
    <property type="entry name" value="Globin/Proto"/>
</dbReference>
<reference evidence="1" key="1">
    <citation type="submission" date="2020-05" db="EMBL/GenBank/DDBJ databases">
        <title>Identification of trans-AT polyketide cluster in two marine bacteria, producers of a novel glutaramide-containing polyketide sesbanimide D and analogs.</title>
        <authorList>
            <person name="Kacar D."/>
            <person name="Rodriguez P."/>
            <person name="Canedo L."/>
            <person name="Gonzalez E."/>
            <person name="Galan B."/>
            <person name="De La Calle F."/>
            <person name="Garcia J.L."/>
        </authorList>
    </citation>
    <scope>NUCLEOTIDE SEQUENCE</scope>
    <source>
        <strain evidence="1">PHM038</strain>
    </source>
</reference>
<evidence type="ECO:0000313" key="2">
    <source>
        <dbReference type="Proteomes" id="UP000598467"/>
    </source>
</evidence>
<dbReference type="InterPro" id="IPR009050">
    <property type="entry name" value="Globin-like_sf"/>
</dbReference>
<dbReference type="RefSeq" id="WP_190290799.1">
    <property type="nucleotide sequence ID" value="NZ_JABFCZ010000007.1"/>
</dbReference>
<dbReference type="CDD" id="cd08916">
    <property type="entry name" value="TrHb3_P"/>
    <property type="match status" value="1"/>
</dbReference>
<accession>A0A926S957</accession>
<proteinExistence type="predicted"/>
<name>A0A926S957_9HYPH</name>